<gene>
    <name evidence="4" type="ORF">GCM10023329_21700</name>
</gene>
<dbReference type="InterPro" id="IPR012495">
    <property type="entry name" value="TadE-like_dom"/>
</dbReference>
<evidence type="ECO:0000259" key="3">
    <source>
        <dbReference type="Pfam" id="PF07811"/>
    </source>
</evidence>
<feature type="region of interest" description="Disordered" evidence="1">
    <location>
        <begin position="1"/>
        <end position="24"/>
    </location>
</feature>
<keyword evidence="2" id="KW-0472">Membrane</keyword>
<accession>A0ABP9A5I7</accession>
<name>A0ABP9A5I7_9ACTN</name>
<sequence>MRPPCGPEQPEQPERPERRRTRRDERGQAALEYVGVITVLLFTALAAIQLGLVAYAAQQAGTASRAAARAAAYEGVDIGPEAAGRRALSGWLDGEFAASYGEEEVSVTARVRVPALLPLLDFGTAQRTTTMPRD</sequence>
<dbReference type="Pfam" id="PF07811">
    <property type="entry name" value="TadE"/>
    <property type="match status" value="1"/>
</dbReference>
<dbReference type="Proteomes" id="UP001501147">
    <property type="component" value="Unassembled WGS sequence"/>
</dbReference>
<dbReference type="RefSeq" id="WP_345612580.1">
    <property type="nucleotide sequence ID" value="NZ_BAABJV010000004.1"/>
</dbReference>
<comment type="caution">
    <text evidence="4">The sequence shown here is derived from an EMBL/GenBank/DDBJ whole genome shotgun (WGS) entry which is preliminary data.</text>
</comment>
<organism evidence="4 5">
    <name type="scientific">Streptomyces sanyensis</name>
    <dbReference type="NCBI Taxonomy" id="568869"/>
    <lineage>
        <taxon>Bacteria</taxon>
        <taxon>Bacillati</taxon>
        <taxon>Actinomycetota</taxon>
        <taxon>Actinomycetes</taxon>
        <taxon>Kitasatosporales</taxon>
        <taxon>Streptomycetaceae</taxon>
        <taxon>Streptomyces</taxon>
    </lineage>
</organism>
<dbReference type="EMBL" id="BAABJV010000004">
    <property type="protein sequence ID" value="GAA4773536.1"/>
    <property type="molecule type" value="Genomic_DNA"/>
</dbReference>
<feature type="transmembrane region" description="Helical" evidence="2">
    <location>
        <begin position="30"/>
        <end position="57"/>
    </location>
</feature>
<keyword evidence="5" id="KW-1185">Reference proteome</keyword>
<feature type="compositionally biased region" description="Basic and acidic residues" evidence="1">
    <location>
        <begin position="12"/>
        <end position="24"/>
    </location>
</feature>
<evidence type="ECO:0000256" key="2">
    <source>
        <dbReference type="SAM" id="Phobius"/>
    </source>
</evidence>
<evidence type="ECO:0000313" key="4">
    <source>
        <dbReference type="EMBL" id="GAA4773536.1"/>
    </source>
</evidence>
<keyword evidence="2" id="KW-0812">Transmembrane</keyword>
<protein>
    <submittedName>
        <fullName evidence="4">TadE/TadG family type IV pilus assembly protein</fullName>
    </submittedName>
</protein>
<reference evidence="5" key="1">
    <citation type="journal article" date="2019" name="Int. J. Syst. Evol. Microbiol.">
        <title>The Global Catalogue of Microorganisms (GCM) 10K type strain sequencing project: providing services to taxonomists for standard genome sequencing and annotation.</title>
        <authorList>
            <consortium name="The Broad Institute Genomics Platform"/>
            <consortium name="The Broad Institute Genome Sequencing Center for Infectious Disease"/>
            <person name="Wu L."/>
            <person name="Ma J."/>
        </authorList>
    </citation>
    <scope>NUCLEOTIDE SEQUENCE [LARGE SCALE GENOMIC DNA]</scope>
    <source>
        <strain evidence="5">JCM 18324</strain>
    </source>
</reference>
<feature type="domain" description="TadE-like" evidence="3">
    <location>
        <begin position="27"/>
        <end position="69"/>
    </location>
</feature>
<evidence type="ECO:0000256" key="1">
    <source>
        <dbReference type="SAM" id="MobiDB-lite"/>
    </source>
</evidence>
<keyword evidence="2" id="KW-1133">Transmembrane helix</keyword>
<proteinExistence type="predicted"/>
<evidence type="ECO:0000313" key="5">
    <source>
        <dbReference type="Proteomes" id="UP001501147"/>
    </source>
</evidence>